<dbReference type="AlphaFoldDB" id="A0A367RWU1"/>
<name>A0A367RWU1_NOSPU</name>
<sequence>MLKTKFFQKPLMVILGLALATVSTAQPSKAATFTYQGDTTNEPIWRRVAPGNPPTLISGEKDGNLGMSVPYSVFDFTIDKSGLYNISGESEPTPPANRKWDIFLALYQDSFNPTEQLTNVLIANTTTNGSTVTFNQELLTGQKYFLVTTGRRVNDFGQFSNTISGSGQITPIPEPDSIPAMLVTGGINLLLYKRKVGLKISHF</sequence>
<evidence type="ECO:0008006" key="4">
    <source>
        <dbReference type="Google" id="ProtNLM"/>
    </source>
</evidence>
<keyword evidence="1" id="KW-0732">Signal</keyword>
<proteinExistence type="predicted"/>
<dbReference type="EMBL" id="LXQE01000035">
    <property type="protein sequence ID" value="RCJ41096.1"/>
    <property type="molecule type" value="Genomic_DNA"/>
</dbReference>
<organism evidence="2 3">
    <name type="scientific">Nostoc punctiforme NIES-2108</name>
    <dbReference type="NCBI Taxonomy" id="1356359"/>
    <lineage>
        <taxon>Bacteria</taxon>
        <taxon>Bacillati</taxon>
        <taxon>Cyanobacteriota</taxon>
        <taxon>Cyanophyceae</taxon>
        <taxon>Nostocales</taxon>
        <taxon>Nostocaceae</taxon>
        <taxon>Nostoc</taxon>
    </lineage>
</organism>
<evidence type="ECO:0000256" key="1">
    <source>
        <dbReference type="SAM" id="SignalP"/>
    </source>
</evidence>
<reference evidence="2 3" key="1">
    <citation type="submission" date="2016-04" db="EMBL/GenBank/DDBJ databases">
        <authorList>
            <person name="Evans L.H."/>
            <person name="Alamgir A."/>
            <person name="Owens N."/>
            <person name="Weber N.D."/>
            <person name="Virtaneva K."/>
            <person name="Barbian K."/>
            <person name="Babar A."/>
            <person name="Rosenke K."/>
        </authorList>
    </citation>
    <scope>NUCLEOTIDE SEQUENCE [LARGE SCALE GENOMIC DNA]</scope>
    <source>
        <strain evidence="2">NIES-2108</strain>
    </source>
</reference>
<gene>
    <name evidence="2" type="ORF">A6769_38925</name>
</gene>
<comment type="caution">
    <text evidence="2">The sequence shown here is derived from an EMBL/GenBank/DDBJ whole genome shotgun (WGS) entry which is preliminary data.</text>
</comment>
<feature type="signal peptide" evidence="1">
    <location>
        <begin position="1"/>
        <end position="25"/>
    </location>
</feature>
<feature type="chain" id="PRO_5016702609" description="PEP-CTERM sorting domain-containing protein" evidence="1">
    <location>
        <begin position="26"/>
        <end position="203"/>
    </location>
</feature>
<protein>
    <recommendedName>
        <fullName evidence="4">PEP-CTERM sorting domain-containing protein</fullName>
    </recommendedName>
</protein>
<dbReference type="Proteomes" id="UP000252085">
    <property type="component" value="Unassembled WGS sequence"/>
</dbReference>
<evidence type="ECO:0000313" key="2">
    <source>
        <dbReference type="EMBL" id="RCJ41096.1"/>
    </source>
</evidence>
<evidence type="ECO:0000313" key="3">
    <source>
        <dbReference type="Proteomes" id="UP000252085"/>
    </source>
</evidence>
<accession>A0A367RWU1</accession>